<dbReference type="SUPFAM" id="SSF53738">
    <property type="entry name" value="Phosphoglucomutase, first 3 domains"/>
    <property type="match status" value="3"/>
</dbReference>
<dbReference type="InterPro" id="IPR016055">
    <property type="entry name" value="A-D-PHexomutase_a/b/a-I/II/III"/>
</dbReference>
<evidence type="ECO:0000313" key="12">
    <source>
        <dbReference type="EMBL" id="GAA2086711.1"/>
    </source>
</evidence>
<keyword evidence="6" id="KW-0413">Isomerase</keyword>
<keyword evidence="4 7" id="KW-0479">Metal-binding</keyword>
<dbReference type="Pfam" id="PF02879">
    <property type="entry name" value="PGM_PMM_II"/>
    <property type="match status" value="1"/>
</dbReference>
<dbReference type="Proteomes" id="UP001500984">
    <property type="component" value="Unassembled WGS sequence"/>
</dbReference>
<evidence type="ECO:0000259" key="9">
    <source>
        <dbReference type="Pfam" id="PF02878"/>
    </source>
</evidence>
<dbReference type="PRINTS" id="PR00509">
    <property type="entry name" value="PGMPMM"/>
</dbReference>
<dbReference type="InterPro" id="IPR005843">
    <property type="entry name" value="A-D-PHexomutase_C"/>
</dbReference>
<evidence type="ECO:0000259" key="10">
    <source>
        <dbReference type="Pfam" id="PF02879"/>
    </source>
</evidence>
<dbReference type="Gene3D" id="3.30.310.50">
    <property type="entry name" value="Alpha-D-phosphohexomutase, C-terminal domain"/>
    <property type="match status" value="1"/>
</dbReference>
<evidence type="ECO:0000256" key="5">
    <source>
        <dbReference type="ARBA" id="ARBA00022842"/>
    </source>
</evidence>
<dbReference type="Pfam" id="PF02880">
    <property type="entry name" value="PGM_PMM_III"/>
    <property type="match status" value="1"/>
</dbReference>
<protein>
    <submittedName>
        <fullName evidence="12">Phosphomannomutase/phosphoglucomutase</fullName>
    </submittedName>
</protein>
<keyword evidence="5 7" id="KW-0460">Magnesium</keyword>
<evidence type="ECO:0000313" key="13">
    <source>
        <dbReference type="Proteomes" id="UP001500984"/>
    </source>
</evidence>
<dbReference type="InterPro" id="IPR016066">
    <property type="entry name" value="A-D-PHexomutase_CS"/>
</dbReference>
<feature type="domain" description="Alpha-D-phosphohexomutase alpha/beta/alpha" evidence="10">
    <location>
        <begin position="171"/>
        <end position="276"/>
    </location>
</feature>
<name>A0ABN2W9D2_9MICO</name>
<dbReference type="Pfam" id="PF02878">
    <property type="entry name" value="PGM_PMM_I"/>
    <property type="match status" value="1"/>
</dbReference>
<feature type="domain" description="Alpha-D-phosphohexomutase alpha/beta/alpha" evidence="11">
    <location>
        <begin position="283"/>
        <end position="390"/>
    </location>
</feature>
<dbReference type="SUPFAM" id="SSF55957">
    <property type="entry name" value="Phosphoglucomutase, C-terminal domain"/>
    <property type="match status" value="1"/>
</dbReference>
<evidence type="ECO:0000256" key="7">
    <source>
        <dbReference type="RuleBase" id="RU004326"/>
    </source>
</evidence>
<dbReference type="CDD" id="cd03089">
    <property type="entry name" value="PMM_PGM"/>
    <property type="match status" value="1"/>
</dbReference>
<accession>A0ABN2W9D2</accession>
<evidence type="ECO:0000256" key="4">
    <source>
        <dbReference type="ARBA" id="ARBA00022723"/>
    </source>
</evidence>
<gene>
    <name evidence="12" type="ORF">GCM10009823_00560</name>
</gene>
<evidence type="ECO:0000256" key="3">
    <source>
        <dbReference type="ARBA" id="ARBA00022553"/>
    </source>
</evidence>
<keyword evidence="3" id="KW-0597">Phosphoprotein</keyword>
<evidence type="ECO:0000256" key="2">
    <source>
        <dbReference type="ARBA" id="ARBA00010231"/>
    </source>
</evidence>
<comment type="cofactor">
    <cofactor evidence="1">
        <name>Mg(2+)</name>
        <dbReference type="ChEBI" id="CHEBI:18420"/>
    </cofactor>
</comment>
<dbReference type="PANTHER" id="PTHR43771:SF1">
    <property type="entry name" value="PHOSPHOMANNOMUTASE"/>
    <property type="match status" value="1"/>
</dbReference>
<reference evidence="12 13" key="1">
    <citation type="journal article" date="2019" name="Int. J. Syst. Evol. Microbiol.">
        <title>The Global Catalogue of Microorganisms (GCM) 10K type strain sequencing project: providing services to taxonomists for standard genome sequencing and annotation.</title>
        <authorList>
            <consortium name="The Broad Institute Genomics Platform"/>
            <consortium name="The Broad Institute Genome Sequencing Center for Infectious Disease"/>
            <person name="Wu L."/>
            <person name="Ma J."/>
        </authorList>
    </citation>
    <scope>NUCLEOTIDE SEQUENCE [LARGE SCALE GENOMIC DNA]</scope>
    <source>
        <strain evidence="12 13">JCM 15900</strain>
    </source>
</reference>
<dbReference type="InterPro" id="IPR005844">
    <property type="entry name" value="A-D-PHexomutase_a/b/a-I"/>
</dbReference>
<dbReference type="InterPro" id="IPR005841">
    <property type="entry name" value="Alpha-D-phosphohexomutase_SF"/>
</dbReference>
<dbReference type="InterPro" id="IPR036900">
    <property type="entry name" value="A-D-PHexomutase_C_sf"/>
</dbReference>
<dbReference type="Gene3D" id="3.40.120.10">
    <property type="entry name" value="Alpha-D-Glucose-1,6-Bisphosphate, subunit A, domain 3"/>
    <property type="match status" value="3"/>
</dbReference>
<dbReference type="PANTHER" id="PTHR43771">
    <property type="entry name" value="PHOSPHOMANNOMUTASE"/>
    <property type="match status" value="1"/>
</dbReference>
<organism evidence="12 13">
    <name type="scientific">Brevibacterium salitolerans</name>
    <dbReference type="NCBI Taxonomy" id="1403566"/>
    <lineage>
        <taxon>Bacteria</taxon>
        <taxon>Bacillati</taxon>
        <taxon>Actinomycetota</taxon>
        <taxon>Actinomycetes</taxon>
        <taxon>Micrococcales</taxon>
        <taxon>Brevibacteriaceae</taxon>
        <taxon>Brevibacterium</taxon>
    </lineage>
</organism>
<dbReference type="InterPro" id="IPR005846">
    <property type="entry name" value="A-D-PHexomutase_a/b/a-III"/>
</dbReference>
<proteinExistence type="inferred from homology"/>
<comment type="similarity">
    <text evidence="2 7">Belongs to the phosphohexose mutase family.</text>
</comment>
<comment type="caution">
    <text evidence="12">The sequence shown here is derived from an EMBL/GenBank/DDBJ whole genome shotgun (WGS) entry which is preliminary data.</text>
</comment>
<feature type="domain" description="Alpha-D-phosphohexomutase alpha/beta/alpha" evidence="9">
    <location>
        <begin position="13"/>
        <end position="131"/>
    </location>
</feature>
<sequence length="484" mass="51587">MSAHDRRARYDRTLGAYDLRGRIGADLDEDLLFSLGWGAARHFAQPEHGGTAEIVLGCDMRPDSPRFAAAAAAGVVAAGLRARFVGMCSTDQLYFASGHWDMPGLMVTASHNPADYNGVKVCGPGAAGVSRESGLGAVRDLALTAPERVRATDDPEPDPERAAELARAFAERLRALTGIDTLSPVRELTVVADAGNGMAGKLLGEVFGTDAGLEPVPFRVIGLYTELDGTFPNHPANPLVPENLADVRAAVVEHGADLGLAFDGDADRCFFIDGTGAVLSPSAVGALVAEREIARARANGEETPVVLHNLLTSRIVAETIEAAGGRAVRTPVGHSGIKRLMRLHDGVFAAEHSAHFYFRDFYSADSGMLAACHLLAILARTHESAEQIVAGRERYAASGEINSTVDDPDAVLAEFERRARAGEFGAGEVDVFDGVSLQGTDFWANVRKSNTEPLVRFNCETPDRARTRALTDAVLARVRSERHV</sequence>
<keyword evidence="13" id="KW-1185">Reference proteome</keyword>
<dbReference type="Pfam" id="PF00408">
    <property type="entry name" value="PGM_PMM_IV"/>
    <property type="match status" value="1"/>
</dbReference>
<evidence type="ECO:0000259" key="11">
    <source>
        <dbReference type="Pfam" id="PF02880"/>
    </source>
</evidence>
<dbReference type="InterPro" id="IPR005845">
    <property type="entry name" value="A-D-PHexomutase_a/b/a-II"/>
</dbReference>
<dbReference type="PROSITE" id="PS00710">
    <property type="entry name" value="PGM_PMM"/>
    <property type="match status" value="1"/>
</dbReference>
<dbReference type="EMBL" id="BAAAPZ010000001">
    <property type="protein sequence ID" value="GAA2086711.1"/>
    <property type="molecule type" value="Genomic_DNA"/>
</dbReference>
<evidence type="ECO:0000259" key="8">
    <source>
        <dbReference type="Pfam" id="PF00408"/>
    </source>
</evidence>
<evidence type="ECO:0000256" key="1">
    <source>
        <dbReference type="ARBA" id="ARBA00001946"/>
    </source>
</evidence>
<evidence type="ECO:0000256" key="6">
    <source>
        <dbReference type="ARBA" id="ARBA00023235"/>
    </source>
</evidence>
<dbReference type="RefSeq" id="WP_291795336.1">
    <property type="nucleotide sequence ID" value="NZ_BAAAPZ010000001.1"/>
</dbReference>
<feature type="domain" description="Alpha-D-phosphohexomutase C-terminal" evidence="8">
    <location>
        <begin position="400"/>
        <end position="475"/>
    </location>
</feature>